<protein>
    <submittedName>
        <fullName evidence="2">Uncharacterized protein</fullName>
    </submittedName>
</protein>
<accession>A0A8H3CEF8</accession>
<name>A0A8H3CEF8_9AGAM</name>
<organism evidence="2 3">
    <name type="scientific">Rhizoctonia solani</name>
    <dbReference type="NCBI Taxonomy" id="456999"/>
    <lineage>
        <taxon>Eukaryota</taxon>
        <taxon>Fungi</taxon>
        <taxon>Dikarya</taxon>
        <taxon>Basidiomycota</taxon>
        <taxon>Agaricomycotina</taxon>
        <taxon>Agaricomycetes</taxon>
        <taxon>Cantharellales</taxon>
        <taxon>Ceratobasidiaceae</taxon>
        <taxon>Rhizoctonia</taxon>
    </lineage>
</organism>
<dbReference type="Proteomes" id="UP000663861">
    <property type="component" value="Unassembled WGS sequence"/>
</dbReference>
<gene>
    <name evidence="2" type="ORF">RDB_LOCUS96378</name>
</gene>
<evidence type="ECO:0000256" key="1">
    <source>
        <dbReference type="SAM" id="MobiDB-lite"/>
    </source>
</evidence>
<sequence>MEAENELMLETTAYLQLLDLEDRRAELVPDEPSLSDLEITYDLIEADIRATLQSIRDRRIARAVHNAGRAADLTLINNIAEVELRDQEERERSFRLSRRSPPSVGSSSSSSSGSSNLLSITDSESSDPGSPNSSVFDLPSGLSSTDADKIVYVPQILRLPAGRFVY</sequence>
<dbReference type="AlphaFoldDB" id="A0A8H3CEF8"/>
<comment type="caution">
    <text evidence="2">The sequence shown here is derived from an EMBL/GenBank/DDBJ whole genome shotgun (WGS) entry which is preliminary data.</text>
</comment>
<reference evidence="2" key="1">
    <citation type="submission" date="2021-01" db="EMBL/GenBank/DDBJ databases">
        <authorList>
            <person name="Kaushik A."/>
        </authorList>
    </citation>
    <scope>NUCLEOTIDE SEQUENCE</scope>
    <source>
        <strain evidence="2">AG4-RS23</strain>
    </source>
</reference>
<feature type="compositionally biased region" description="Low complexity" evidence="1">
    <location>
        <begin position="99"/>
        <end position="115"/>
    </location>
</feature>
<proteinExistence type="predicted"/>
<dbReference type="EMBL" id="CAJMWY010001997">
    <property type="protein sequence ID" value="CAE6479591.1"/>
    <property type="molecule type" value="Genomic_DNA"/>
</dbReference>
<evidence type="ECO:0000313" key="3">
    <source>
        <dbReference type="Proteomes" id="UP000663861"/>
    </source>
</evidence>
<feature type="region of interest" description="Disordered" evidence="1">
    <location>
        <begin position="86"/>
        <end position="139"/>
    </location>
</feature>
<evidence type="ECO:0000313" key="2">
    <source>
        <dbReference type="EMBL" id="CAE6479591.1"/>
    </source>
</evidence>
<feature type="compositionally biased region" description="Low complexity" evidence="1">
    <location>
        <begin position="122"/>
        <end position="134"/>
    </location>
</feature>